<keyword evidence="1" id="KW-0862">Zinc</keyword>
<dbReference type="AlphaFoldDB" id="A0A1H1QBR6"/>
<organism evidence="3 4">
    <name type="scientific">Brevibacterium sandarakinum</name>
    <dbReference type="NCBI Taxonomy" id="629680"/>
    <lineage>
        <taxon>Bacteria</taxon>
        <taxon>Bacillati</taxon>
        <taxon>Actinomycetota</taxon>
        <taxon>Actinomycetes</taxon>
        <taxon>Micrococcales</taxon>
        <taxon>Brevibacteriaceae</taxon>
        <taxon>Brevibacterium</taxon>
    </lineage>
</organism>
<sequence>MASIDFGATMWGRSWLRVVEPISGTPSPQLPRARRMARDLDVSVGEAPGTISAEVVERGLTLPVEITVPTWTKGAGETAGELLRVHGGGAVGGELSRELFDDLVKRDVSVSVPLDQLEFRCHCRSRATHCVHVLACIYAAVLAIDERPMIAYELRSSQTMDTGRLDADWVRLEALSSVGFYG</sequence>
<evidence type="ECO:0000313" key="4">
    <source>
        <dbReference type="Proteomes" id="UP000199700"/>
    </source>
</evidence>
<dbReference type="PROSITE" id="PS50966">
    <property type="entry name" value="ZF_SWIM"/>
    <property type="match status" value="1"/>
</dbReference>
<feature type="domain" description="SWIM-type" evidence="2">
    <location>
        <begin position="106"/>
        <end position="141"/>
    </location>
</feature>
<keyword evidence="1" id="KW-0479">Metal-binding</keyword>
<dbReference type="STRING" id="629680.SAMN04489751_1483"/>
<dbReference type="InterPro" id="IPR007527">
    <property type="entry name" value="Znf_SWIM"/>
</dbReference>
<proteinExistence type="predicted"/>
<evidence type="ECO:0000256" key="1">
    <source>
        <dbReference type="PROSITE-ProRule" id="PRU00325"/>
    </source>
</evidence>
<protein>
    <recommendedName>
        <fullName evidence="2">SWIM-type domain-containing protein</fullName>
    </recommendedName>
</protein>
<evidence type="ECO:0000259" key="2">
    <source>
        <dbReference type="PROSITE" id="PS50966"/>
    </source>
</evidence>
<gene>
    <name evidence="3" type="ORF">SAMN04489751_1483</name>
</gene>
<dbReference type="Proteomes" id="UP000199700">
    <property type="component" value="Chromosome"/>
</dbReference>
<dbReference type="GO" id="GO:0008270">
    <property type="term" value="F:zinc ion binding"/>
    <property type="evidence" value="ECO:0007669"/>
    <property type="project" value="UniProtKB-KW"/>
</dbReference>
<accession>A0A1H1QBR6</accession>
<name>A0A1H1QBR6_BRESA</name>
<keyword evidence="1" id="KW-0863">Zinc-finger</keyword>
<dbReference type="EMBL" id="LT629739">
    <property type="protein sequence ID" value="SDS20865.1"/>
    <property type="molecule type" value="Genomic_DNA"/>
</dbReference>
<reference evidence="3" key="1">
    <citation type="submission" date="2016-10" db="EMBL/GenBank/DDBJ databases">
        <authorList>
            <person name="Varghese N."/>
            <person name="Submissions S."/>
        </authorList>
    </citation>
    <scope>NUCLEOTIDE SEQUENCE [LARGE SCALE GENOMIC DNA]</scope>
    <source>
        <strain evidence="3">DSM 22082</strain>
    </source>
</reference>
<dbReference type="OrthoDB" id="188274at2"/>
<keyword evidence="4" id="KW-1185">Reference proteome</keyword>
<dbReference type="RefSeq" id="WP_092104440.1">
    <property type="nucleotide sequence ID" value="NZ_JAKDJU010000104.1"/>
</dbReference>
<evidence type="ECO:0000313" key="3">
    <source>
        <dbReference type="EMBL" id="SDS20865.1"/>
    </source>
</evidence>